<evidence type="ECO:0000256" key="1">
    <source>
        <dbReference type="ARBA" id="ARBA00004651"/>
    </source>
</evidence>
<evidence type="ECO:0000313" key="11">
    <source>
        <dbReference type="Proteomes" id="UP000231962"/>
    </source>
</evidence>
<feature type="transmembrane region" description="Helical" evidence="7">
    <location>
        <begin position="306"/>
        <end position="332"/>
    </location>
</feature>
<comment type="subcellular location">
    <subcellularLocation>
        <location evidence="1">Cell membrane</location>
        <topology evidence="1">Multi-pass membrane protein</topology>
    </subcellularLocation>
</comment>
<feature type="domain" description="ABC3 transporter permease C-terminal" evidence="8">
    <location>
        <begin position="654"/>
        <end position="771"/>
    </location>
</feature>
<dbReference type="Pfam" id="PF02687">
    <property type="entry name" value="FtsX"/>
    <property type="match status" value="2"/>
</dbReference>
<dbReference type="PANTHER" id="PTHR30489">
    <property type="entry name" value="LIPOPROTEIN-RELEASING SYSTEM TRANSMEMBRANE PROTEIN LOLE"/>
    <property type="match status" value="1"/>
</dbReference>
<evidence type="ECO:0000313" key="9">
    <source>
        <dbReference type="EMBL" id="PJZ68852.1"/>
    </source>
</evidence>
<dbReference type="EMBL" id="NPDZ01000012">
    <property type="protein sequence ID" value="PJZ72183.1"/>
    <property type="molecule type" value="Genomic_DNA"/>
</dbReference>
<feature type="transmembrane region" description="Helical" evidence="7">
    <location>
        <begin position="263"/>
        <end position="285"/>
    </location>
</feature>
<keyword evidence="4 7" id="KW-0812">Transmembrane</keyword>
<protein>
    <submittedName>
        <fullName evidence="10">ABC transporter permease</fullName>
    </submittedName>
</protein>
<keyword evidence="11" id="KW-1185">Reference proteome</keyword>
<dbReference type="GO" id="GO:0098797">
    <property type="term" value="C:plasma membrane protein complex"/>
    <property type="evidence" value="ECO:0007669"/>
    <property type="project" value="TreeGrafter"/>
</dbReference>
<gene>
    <name evidence="9" type="ORF">CH360_14150</name>
    <name evidence="10" type="ORF">CH373_15690</name>
</gene>
<evidence type="ECO:0000313" key="10">
    <source>
        <dbReference type="EMBL" id="PJZ72183.1"/>
    </source>
</evidence>
<keyword evidence="3" id="KW-1003">Cell membrane</keyword>
<keyword evidence="6 7" id="KW-0472">Membrane</keyword>
<evidence type="ECO:0000256" key="5">
    <source>
        <dbReference type="ARBA" id="ARBA00022989"/>
    </source>
</evidence>
<dbReference type="PANTHER" id="PTHR30489:SF0">
    <property type="entry name" value="LIPOPROTEIN-RELEASING SYSTEM TRANSMEMBRANE PROTEIN LOLE"/>
    <property type="match status" value="1"/>
</dbReference>
<feature type="transmembrane region" description="Helical" evidence="7">
    <location>
        <begin position="20"/>
        <end position="41"/>
    </location>
</feature>
<evidence type="ECO:0000256" key="4">
    <source>
        <dbReference type="ARBA" id="ARBA00022692"/>
    </source>
</evidence>
<evidence type="ECO:0000256" key="6">
    <source>
        <dbReference type="ARBA" id="ARBA00023136"/>
    </source>
</evidence>
<feature type="transmembrane region" description="Helical" evidence="7">
    <location>
        <begin position="426"/>
        <end position="445"/>
    </location>
</feature>
<dbReference type="AlphaFoldDB" id="A0A2M9ZJP1"/>
<evidence type="ECO:0000256" key="3">
    <source>
        <dbReference type="ARBA" id="ARBA00022475"/>
    </source>
</evidence>
<feature type="domain" description="ABC3 transporter permease C-terminal" evidence="8">
    <location>
        <begin position="264"/>
        <end position="384"/>
    </location>
</feature>
<evidence type="ECO:0000256" key="2">
    <source>
        <dbReference type="ARBA" id="ARBA00005236"/>
    </source>
</evidence>
<feature type="transmembrane region" description="Helical" evidence="7">
    <location>
        <begin position="745"/>
        <end position="765"/>
    </location>
</feature>
<comment type="caution">
    <text evidence="10">The sequence shown here is derived from an EMBL/GenBank/DDBJ whole genome shotgun (WGS) entry which is preliminary data.</text>
</comment>
<dbReference type="GO" id="GO:0044874">
    <property type="term" value="P:lipoprotein localization to outer membrane"/>
    <property type="evidence" value="ECO:0007669"/>
    <property type="project" value="TreeGrafter"/>
</dbReference>
<feature type="transmembrane region" description="Helical" evidence="7">
    <location>
        <begin position="648"/>
        <end position="675"/>
    </location>
</feature>
<dbReference type="OrthoDB" id="5137249at2"/>
<feature type="transmembrane region" description="Helical" evidence="7">
    <location>
        <begin position="696"/>
        <end position="725"/>
    </location>
</feature>
<accession>A0A2M9ZJP1</accession>
<reference evidence="11 12" key="1">
    <citation type="submission" date="2017-07" db="EMBL/GenBank/DDBJ databases">
        <title>Leptospira spp. isolated from tropical soils.</title>
        <authorList>
            <person name="Thibeaux R."/>
            <person name="Iraola G."/>
            <person name="Ferres I."/>
            <person name="Bierque E."/>
            <person name="Girault D."/>
            <person name="Soupe-Gilbert M.-E."/>
            <person name="Picardeau M."/>
            <person name="Goarant C."/>
        </authorList>
    </citation>
    <scope>NUCLEOTIDE SEQUENCE [LARGE SCALE GENOMIC DNA]</scope>
    <source>
        <strain evidence="10 12">FH1-B-B1</strain>
        <strain evidence="9 11">FH1-B-C1</strain>
    </source>
</reference>
<evidence type="ECO:0000313" key="12">
    <source>
        <dbReference type="Proteomes" id="UP000231990"/>
    </source>
</evidence>
<sequence>MVKTLDRKVIRELLSLKAQAITIGLVVASGVAVFIASQGAYDSLWVARERFYTKQAFSQGFASFKSAPASIYSQISEISGIGTVKVRIVKEAVLDFPEETLPSAGRFVSISEGLNRISLRSGRLPKGDHEVLISEAFADANQLSAGKQLTAILNGQRKILTITGTALSPEFVYVFRATNPLPDDKHYGIFWMDHSGMESSFNMEGAVNDLIFTFAPGANTSSILHKIDSLLEPYGGLGAYDRDKLPSHSFLRDEFKQLRITAYSIPLIFLGVAAFLLHIVSTRIISKEREQIATLKALGYGKAEIALHYIKIISVISTFGSVLGVAIGLYLGEAMTNLYGMYYKFPDLKFEYNLFVWLQGILIGLFAGGMGATYSMLKVLRLNPAQAMRPPMPETFSKNWMERYARSLPTIAKIILRNLTRRPLRTALAISGISTSVMIMVLGMFSQDAVDTMLDLQFGLMQRDSVTVSFLTPVSYEAVRELTEEKGVLLAEGYRMIPIRIRVGNHSKELGLQGIPEDAKLRRLIGLDRQVMNPPSTGIFLNSTVAEKLKILKGDSVRLEVLEGSRKQLSIKIEGIVDEILGQGAYMERSALNSLMGEVDSVNLVALRTDRQEESNLLNRLKDFPKVSGVSTRTGTLKVFYETMSRSVLATALILLGFASVISVGVVYNSAMIALSERSFELGSLRILGFRKEEVFTILAGELLIEIIASIPLGCFLGYGFAYIMMETAQTEGFKVPLMISSKTYAIAVLSSLGTALVSFAILYLKIQKMDLISVLKIRE</sequence>
<dbReference type="Proteomes" id="UP000231962">
    <property type="component" value="Unassembled WGS sequence"/>
</dbReference>
<comment type="similarity">
    <text evidence="2">Belongs to the ABC-4 integral membrane protein family. LolC/E subfamily.</text>
</comment>
<proteinExistence type="inferred from homology"/>
<dbReference type="InterPro" id="IPR051447">
    <property type="entry name" value="Lipoprotein-release_system"/>
</dbReference>
<dbReference type="EMBL" id="NPDY01000015">
    <property type="protein sequence ID" value="PJZ68852.1"/>
    <property type="molecule type" value="Genomic_DNA"/>
</dbReference>
<evidence type="ECO:0000256" key="7">
    <source>
        <dbReference type="SAM" id="Phobius"/>
    </source>
</evidence>
<dbReference type="InterPro" id="IPR003838">
    <property type="entry name" value="ABC3_permease_C"/>
</dbReference>
<dbReference type="Proteomes" id="UP000231990">
    <property type="component" value="Unassembled WGS sequence"/>
</dbReference>
<name>A0A2M9ZJP1_9LEPT</name>
<feature type="transmembrane region" description="Helical" evidence="7">
    <location>
        <begin position="352"/>
        <end position="374"/>
    </location>
</feature>
<organism evidence="10 12">
    <name type="scientific">Leptospira perolatii</name>
    <dbReference type="NCBI Taxonomy" id="2023191"/>
    <lineage>
        <taxon>Bacteria</taxon>
        <taxon>Pseudomonadati</taxon>
        <taxon>Spirochaetota</taxon>
        <taxon>Spirochaetia</taxon>
        <taxon>Leptospirales</taxon>
        <taxon>Leptospiraceae</taxon>
        <taxon>Leptospira</taxon>
    </lineage>
</organism>
<evidence type="ECO:0000259" key="8">
    <source>
        <dbReference type="Pfam" id="PF02687"/>
    </source>
</evidence>
<keyword evidence="5 7" id="KW-1133">Transmembrane helix</keyword>